<comment type="caution">
    <text evidence="2">The sequence shown here is derived from an EMBL/GenBank/DDBJ whole genome shotgun (WGS) entry which is preliminary data.</text>
</comment>
<feature type="compositionally biased region" description="Basic and acidic residues" evidence="1">
    <location>
        <begin position="46"/>
        <end position="66"/>
    </location>
</feature>
<reference evidence="2" key="1">
    <citation type="submission" date="2019-08" db="EMBL/GenBank/DDBJ databases">
        <authorList>
            <person name="Kucharzyk K."/>
            <person name="Murdoch R.W."/>
            <person name="Higgins S."/>
            <person name="Loffler F."/>
        </authorList>
    </citation>
    <scope>NUCLEOTIDE SEQUENCE</scope>
</reference>
<evidence type="ECO:0000313" key="2">
    <source>
        <dbReference type="EMBL" id="MPN27655.1"/>
    </source>
</evidence>
<proteinExistence type="predicted"/>
<feature type="region of interest" description="Disordered" evidence="1">
    <location>
        <begin position="1"/>
        <end position="66"/>
    </location>
</feature>
<evidence type="ECO:0000256" key="1">
    <source>
        <dbReference type="SAM" id="MobiDB-lite"/>
    </source>
</evidence>
<gene>
    <name evidence="2" type="ORF">SDC9_175089</name>
</gene>
<dbReference type="EMBL" id="VSSQ01077639">
    <property type="protein sequence ID" value="MPN27655.1"/>
    <property type="molecule type" value="Genomic_DNA"/>
</dbReference>
<name>A0A645GLQ6_9ZZZZ</name>
<dbReference type="AlphaFoldDB" id="A0A645GLQ6"/>
<protein>
    <submittedName>
        <fullName evidence="2">Uncharacterized protein</fullName>
    </submittedName>
</protein>
<accession>A0A645GLQ6</accession>
<sequence>MGLVPALLHLSPVEGRNEARGNSCPHHHQDDHGDGLSDFVGFGRFTDPKEPAEQDIADKSEHFRKC</sequence>
<organism evidence="2">
    <name type="scientific">bioreactor metagenome</name>
    <dbReference type="NCBI Taxonomy" id="1076179"/>
    <lineage>
        <taxon>unclassified sequences</taxon>
        <taxon>metagenomes</taxon>
        <taxon>ecological metagenomes</taxon>
    </lineage>
</organism>